<accession>A0A290XEN4</accession>
<feature type="transmembrane region" description="Helical" evidence="1">
    <location>
        <begin position="42"/>
        <end position="62"/>
    </location>
</feature>
<organism evidence="2 3">
    <name type="scientific">Luteimonas chenhongjianii</name>
    <dbReference type="NCBI Taxonomy" id="2006110"/>
    <lineage>
        <taxon>Bacteria</taxon>
        <taxon>Pseudomonadati</taxon>
        <taxon>Pseudomonadota</taxon>
        <taxon>Gammaproteobacteria</taxon>
        <taxon>Lysobacterales</taxon>
        <taxon>Lysobacteraceae</taxon>
        <taxon>Luteimonas</taxon>
    </lineage>
</organism>
<evidence type="ECO:0000313" key="2">
    <source>
        <dbReference type="EMBL" id="ATD67587.1"/>
    </source>
</evidence>
<dbReference type="KEGG" id="lum:CNR27_09190"/>
<evidence type="ECO:0000313" key="3">
    <source>
        <dbReference type="Proteomes" id="UP000218968"/>
    </source>
</evidence>
<keyword evidence="1" id="KW-0472">Membrane</keyword>
<reference evidence="3" key="1">
    <citation type="submission" date="2017-09" db="EMBL/GenBank/DDBJ databases">
        <title>Luteimonas liuhanmingii sp.nov., isolated from the intestinal contents of Tibetan Plateau Pika in Yushu, Qinghai Province, China.</title>
        <authorList>
            <person name="Gui Z."/>
        </authorList>
    </citation>
    <scope>NUCLEOTIDE SEQUENCE [LARGE SCALE GENOMIC DNA]</scope>
    <source>
        <strain evidence="3">100111</strain>
    </source>
</reference>
<proteinExistence type="predicted"/>
<dbReference type="AlphaFoldDB" id="A0A290XEN4"/>
<keyword evidence="1" id="KW-1133">Transmembrane helix</keyword>
<evidence type="ECO:0000256" key="1">
    <source>
        <dbReference type="SAM" id="Phobius"/>
    </source>
</evidence>
<name>A0A290XEN4_9GAMM</name>
<keyword evidence="3" id="KW-1185">Reference proteome</keyword>
<sequence length="73" mass="8118">MFERRGARPRRRRYFLLLLYGFCAIAESPVDFDAVLEPLSFGAFEAAVTALGLVCSFFVAMVESRWAGPLPAS</sequence>
<gene>
    <name evidence="2" type="ORF">CNR27_09190</name>
</gene>
<dbReference type="Proteomes" id="UP000218968">
    <property type="component" value="Chromosome"/>
</dbReference>
<keyword evidence="1" id="KW-0812">Transmembrane</keyword>
<dbReference type="EMBL" id="CP023406">
    <property type="protein sequence ID" value="ATD67587.1"/>
    <property type="molecule type" value="Genomic_DNA"/>
</dbReference>
<protein>
    <submittedName>
        <fullName evidence="2">Uncharacterized protein</fullName>
    </submittedName>
</protein>